<dbReference type="EMBL" id="JAAZWO010000018">
    <property type="protein sequence ID" value="MBC2398768.1"/>
    <property type="molecule type" value="Genomic_DNA"/>
</dbReference>
<dbReference type="AlphaFoldDB" id="A0A923J2M8"/>
<feature type="region of interest" description="Disordered" evidence="1">
    <location>
        <begin position="103"/>
        <end position="126"/>
    </location>
</feature>
<keyword evidence="3" id="KW-1185">Reference proteome</keyword>
<proteinExistence type="predicted"/>
<accession>A0A923J2M8</accession>
<sequence length="136" mass="14879">MKLRAKKDGYTYIYNLIECPPPTFNGIELPNDDIVTKDGGVISNKLYGYKLVYTNELVVLTGTVSVSPIKWKGKAKIIKGRGSATKGAGNTKTNISSEMQNKILEGKRKSPTKNGVIGGYSSKKRPSGSNCIRIYF</sequence>
<dbReference type="Proteomes" id="UP000563151">
    <property type="component" value="Unassembled WGS sequence"/>
</dbReference>
<evidence type="ECO:0000313" key="2">
    <source>
        <dbReference type="EMBL" id="MBC2398768.1"/>
    </source>
</evidence>
<protein>
    <submittedName>
        <fullName evidence="2">Uncharacterized protein</fullName>
    </submittedName>
</protein>
<comment type="caution">
    <text evidence="2">The sequence shown here is derived from an EMBL/GenBank/DDBJ whole genome shotgun (WGS) entry which is preliminary data.</text>
</comment>
<reference evidence="2 3" key="1">
    <citation type="submission" date="2020-04" db="EMBL/GenBank/DDBJ databases">
        <title>Genomic insights into acetone-butanol-ethanol (ABE) fermentation by sequencing solventogenic clostridia strains.</title>
        <authorList>
            <person name="Brown S."/>
        </authorList>
    </citation>
    <scope>NUCLEOTIDE SEQUENCE [LARGE SCALE GENOMIC DNA]</scope>
    <source>
        <strain evidence="2 3">DJ011</strain>
    </source>
</reference>
<evidence type="ECO:0000256" key="1">
    <source>
        <dbReference type="SAM" id="MobiDB-lite"/>
    </source>
</evidence>
<evidence type="ECO:0000313" key="3">
    <source>
        <dbReference type="Proteomes" id="UP000563151"/>
    </source>
</evidence>
<organism evidence="2 3">
    <name type="scientific">Clostridium tetanomorphum</name>
    <dbReference type="NCBI Taxonomy" id="1553"/>
    <lineage>
        <taxon>Bacteria</taxon>
        <taxon>Bacillati</taxon>
        <taxon>Bacillota</taxon>
        <taxon>Clostridia</taxon>
        <taxon>Eubacteriales</taxon>
        <taxon>Clostridiaceae</taxon>
        <taxon>Clostridium</taxon>
    </lineage>
</organism>
<gene>
    <name evidence="2" type="ORF">HGG79_13435</name>
</gene>
<dbReference type="RefSeq" id="WP_111947744.1">
    <property type="nucleotide sequence ID" value="NZ_JAAZWO010000018.1"/>
</dbReference>
<name>A0A923J2M8_CLOTT</name>